<dbReference type="InterPro" id="IPR053137">
    <property type="entry name" value="NLR-like"/>
</dbReference>
<dbReference type="Proteomes" id="UP001373714">
    <property type="component" value="Unassembled WGS sequence"/>
</dbReference>
<organism evidence="1 2">
    <name type="scientific">Orbilia blumenaviensis</name>
    <dbReference type="NCBI Taxonomy" id="1796055"/>
    <lineage>
        <taxon>Eukaryota</taxon>
        <taxon>Fungi</taxon>
        <taxon>Dikarya</taxon>
        <taxon>Ascomycota</taxon>
        <taxon>Pezizomycotina</taxon>
        <taxon>Orbiliomycetes</taxon>
        <taxon>Orbiliales</taxon>
        <taxon>Orbiliaceae</taxon>
        <taxon>Orbilia</taxon>
    </lineage>
</organism>
<evidence type="ECO:0000313" key="1">
    <source>
        <dbReference type="EMBL" id="KAK6358398.1"/>
    </source>
</evidence>
<dbReference type="InterPro" id="IPR035994">
    <property type="entry name" value="Nucleoside_phosphorylase_sf"/>
</dbReference>
<gene>
    <name evidence="1" type="ORF">TWF730_007734</name>
</gene>
<sequence length="368" mass="40838">MAESVIENYTVGWICALQEEYEAACRMLDDEFEPPDKLNIDIKDDNIYEYGMINGHYVVIGCLPSGRSGVVSAAIVAKDMARSFPNLRFALMVGIGGGAPTLERDVRLGDVVVSQPEGDLGGVVQFDLGKRFQIGGGIRGNGEGADEVLFKRTGQLNSPPAVLLGAMPRLLRLHRDTRKPDKLAEHIKLMDDMPSFRRPDWDVLYKTHYLHQSAGKTCQNCQKDQIVQRQPRPGNREVMIHYGTIASSNMLMENAVERDRYAKELGVICFEMEAAGLMNNLPCLVIRGICSYSDSHKNDEWNNYAALTAAAYAKELLSTVRHAKVKEMPSWAGKFQISKQMVGAPPLPPPSNIQRFAEGGPSIYQVYT</sequence>
<name>A0AAV9VBL0_9PEZI</name>
<dbReference type="AlphaFoldDB" id="A0AAV9VBL0"/>
<keyword evidence="2" id="KW-1185">Reference proteome</keyword>
<evidence type="ECO:0000313" key="2">
    <source>
        <dbReference type="Proteomes" id="UP001373714"/>
    </source>
</evidence>
<protein>
    <recommendedName>
        <fullName evidence="3">Nucleoside phosphorylase domain-containing protein</fullName>
    </recommendedName>
</protein>
<proteinExistence type="predicted"/>
<accession>A0AAV9VBL0</accession>
<evidence type="ECO:0008006" key="3">
    <source>
        <dbReference type="Google" id="ProtNLM"/>
    </source>
</evidence>
<dbReference type="GO" id="GO:0003824">
    <property type="term" value="F:catalytic activity"/>
    <property type="evidence" value="ECO:0007669"/>
    <property type="project" value="InterPro"/>
</dbReference>
<dbReference type="GO" id="GO:0009116">
    <property type="term" value="P:nucleoside metabolic process"/>
    <property type="evidence" value="ECO:0007669"/>
    <property type="project" value="InterPro"/>
</dbReference>
<dbReference type="Gene3D" id="3.40.50.1580">
    <property type="entry name" value="Nucleoside phosphorylase domain"/>
    <property type="match status" value="1"/>
</dbReference>
<comment type="caution">
    <text evidence="1">The sequence shown here is derived from an EMBL/GenBank/DDBJ whole genome shotgun (WGS) entry which is preliminary data.</text>
</comment>
<reference evidence="1 2" key="1">
    <citation type="submission" date="2019-10" db="EMBL/GenBank/DDBJ databases">
        <authorList>
            <person name="Palmer J.M."/>
        </authorList>
    </citation>
    <scope>NUCLEOTIDE SEQUENCE [LARGE SCALE GENOMIC DNA]</scope>
    <source>
        <strain evidence="1 2">TWF730</strain>
    </source>
</reference>
<dbReference type="SUPFAM" id="SSF53167">
    <property type="entry name" value="Purine and uridine phosphorylases"/>
    <property type="match status" value="1"/>
</dbReference>
<dbReference type="PANTHER" id="PTHR46082:SF11">
    <property type="entry name" value="AAA+ ATPASE DOMAIN-CONTAINING PROTEIN-RELATED"/>
    <property type="match status" value="1"/>
</dbReference>
<dbReference type="PANTHER" id="PTHR46082">
    <property type="entry name" value="ATP/GTP-BINDING PROTEIN-RELATED"/>
    <property type="match status" value="1"/>
</dbReference>
<dbReference type="EMBL" id="JAVHNS010000004">
    <property type="protein sequence ID" value="KAK6358398.1"/>
    <property type="molecule type" value="Genomic_DNA"/>
</dbReference>